<dbReference type="GeneTree" id="ENSGT01060000248852"/>
<keyword evidence="1" id="KW-0472">Membrane</keyword>
<protein>
    <recommendedName>
        <fullName evidence="2">Ig-like domain-containing protein</fullName>
    </recommendedName>
</protein>
<dbReference type="InterPro" id="IPR042836">
    <property type="entry name" value="SIG15"/>
</dbReference>
<dbReference type="Ensembl" id="ENSPNAT00000014660.2">
    <property type="protein sequence ID" value="ENSPNAP00000028445.2"/>
    <property type="gene ID" value="ENSPNAG00000014151.2"/>
</dbReference>
<dbReference type="PANTHER" id="PTHR46942">
    <property type="entry name" value="SIALIC ACID-BINDING IG-LIKE LECTIN 15"/>
    <property type="match status" value="1"/>
</dbReference>
<dbReference type="PROSITE" id="PS50835">
    <property type="entry name" value="IG_LIKE"/>
    <property type="match status" value="1"/>
</dbReference>
<accession>A0A3B4DYE3</accession>
<dbReference type="GO" id="GO:0045124">
    <property type="term" value="P:regulation of bone resorption"/>
    <property type="evidence" value="ECO:0007669"/>
    <property type="project" value="TreeGrafter"/>
</dbReference>
<evidence type="ECO:0000313" key="3">
    <source>
        <dbReference type="Ensembl" id="ENSPNAP00000028445.2"/>
    </source>
</evidence>
<name>A0A3B4DYE3_PYGNA</name>
<reference evidence="3" key="2">
    <citation type="submission" date="2025-08" db="UniProtKB">
        <authorList>
            <consortium name="Ensembl"/>
        </authorList>
    </citation>
    <scope>IDENTIFICATION</scope>
</reference>
<organism evidence="3 4">
    <name type="scientific">Pygocentrus nattereri</name>
    <name type="common">Red-bellied piranha</name>
    <dbReference type="NCBI Taxonomy" id="42514"/>
    <lineage>
        <taxon>Eukaryota</taxon>
        <taxon>Metazoa</taxon>
        <taxon>Chordata</taxon>
        <taxon>Craniata</taxon>
        <taxon>Vertebrata</taxon>
        <taxon>Euteleostomi</taxon>
        <taxon>Actinopterygii</taxon>
        <taxon>Neopterygii</taxon>
        <taxon>Teleostei</taxon>
        <taxon>Ostariophysi</taxon>
        <taxon>Characiformes</taxon>
        <taxon>Characoidei</taxon>
        <taxon>Pygocentrus</taxon>
    </lineage>
</organism>
<dbReference type="SUPFAM" id="SSF48726">
    <property type="entry name" value="Immunoglobulin"/>
    <property type="match status" value="1"/>
</dbReference>
<dbReference type="Proteomes" id="UP001501920">
    <property type="component" value="Chromosome 20"/>
</dbReference>
<dbReference type="InterPro" id="IPR036179">
    <property type="entry name" value="Ig-like_dom_sf"/>
</dbReference>
<keyword evidence="1" id="KW-1133">Transmembrane helix</keyword>
<proteinExistence type="predicted"/>
<dbReference type="Pfam" id="PF07686">
    <property type="entry name" value="V-set"/>
    <property type="match status" value="1"/>
</dbReference>
<reference evidence="3 4" key="1">
    <citation type="submission" date="2020-10" db="EMBL/GenBank/DDBJ databases">
        <title>Pygocentrus nattereri (red-bellied piranha) genome, fPygNat1, primary haplotype.</title>
        <authorList>
            <person name="Myers G."/>
            <person name="Meyer A."/>
            <person name="Karagic N."/>
            <person name="Pippel M."/>
            <person name="Winkler S."/>
            <person name="Tracey A."/>
            <person name="Wood J."/>
            <person name="Formenti G."/>
            <person name="Howe K."/>
            <person name="Fedrigo O."/>
            <person name="Jarvis E.D."/>
        </authorList>
    </citation>
    <scope>NUCLEOTIDE SEQUENCE [LARGE SCALE GENOMIC DNA]</scope>
</reference>
<dbReference type="InterPro" id="IPR013783">
    <property type="entry name" value="Ig-like_fold"/>
</dbReference>
<dbReference type="InterPro" id="IPR007110">
    <property type="entry name" value="Ig-like_dom"/>
</dbReference>
<dbReference type="GO" id="GO:0005886">
    <property type="term" value="C:plasma membrane"/>
    <property type="evidence" value="ECO:0007669"/>
    <property type="project" value="TreeGrafter"/>
</dbReference>
<evidence type="ECO:0000256" key="1">
    <source>
        <dbReference type="SAM" id="Phobius"/>
    </source>
</evidence>
<dbReference type="PANTHER" id="PTHR46942:SF1">
    <property type="entry name" value="SIALIC ACID-BINDING IG-LIKE LECTIN 15"/>
    <property type="match status" value="1"/>
</dbReference>
<dbReference type="AlphaFoldDB" id="A0A3B4DYE3"/>
<dbReference type="GO" id="GO:2001204">
    <property type="term" value="P:regulation of osteoclast development"/>
    <property type="evidence" value="ECO:0007669"/>
    <property type="project" value="TreeGrafter"/>
</dbReference>
<feature type="transmembrane region" description="Helical" evidence="1">
    <location>
        <begin position="231"/>
        <end position="254"/>
    </location>
</feature>
<reference evidence="3" key="3">
    <citation type="submission" date="2025-09" db="UniProtKB">
        <authorList>
            <consortium name="Ensembl"/>
        </authorList>
    </citation>
    <scope>IDENTIFICATION</scope>
</reference>
<evidence type="ECO:0000259" key="2">
    <source>
        <dbReference type="PROSITE" id="PS50835"/>
    </source>
</evidence>
<feature type="domain" description="Ig-like" evidence="2">
    <location>
        <begin position="47"/>
        <end position="145"/>
    </location>
</feature>
<dbReference type="InterPro" id="IPR013106">
    <property type="entry name" value="Ig_V-set"/>
</dbReference>
<dbReference type="Gene3D" id="2.60.40.10">
    <property type="entry name" value="Immunoglobulins"/>
    <property type="match status" value="1"/>
</dbReference>
<keyword evidence="1" id="KW-0812">Transmembrane</keyword>
<keyword evidence="4" id="KW-1185">Reference proteome</keyword>
<dbReference type="STRING" id="42514.ENSPNAP00000028445"/>
<sequence length="310" mass="35472">YRTFIIETACFSWLSYTLSYQVYFILKMNYELFWSMTVPKAVDQDFGEDAIIPCSFTTPYENYKNDTTAIWKTKSRVIFRCVSKGNLSESGQNCTESTGRYSLHGDPRSNNISLRIKNVLFMDVETYFCRVELSKPRDAYETTTGTILNIRAVPQTLERTPPPTVTWICPENINASLVSVQSSFVRASSSIPANLPNTNYTCQIHGKNRTQHLSIYYRGAQEQQQQIPFPFFLVVTILSAVFFIIFLVTLAVLYKKGKEHPSLTYYNFSKYLVGTDPRKGVLSPPQRAQFNEALIGQTRSCFLNTCNTRL</sequence>
<evidence type="ECO:0000313" key="4">
    <source>
        <dbReference type="Proteomes" id="UP001501920"/>
    </source>
</evidence>
<dbReference type="GO" id="GO:0032956">
    <property type="term" value="P:regulation of actin cytoskeleton organization"/>
    <property type="evidence" value="ECO:0007669"/>
    <property type="project" value="TreeGrafter"/>
</dbReference>